<accession>A0A813RFG0</accession>
<dbReference type="CDD" id="cd16982">
    <property type="entry name" value="CID_Pcf11"/>
    <property type="match status" value="1"/>
</dbReference>
<dbReference type="PROSITE" id="PS51391">
    <property type="entry name" value="CID"/>
    <property type="match status" value="1"/>
</dbReference>
<dbReference type="GO" id="GO:0031124">
    <property type="term" value="P:mRNA 3'-end processing"/>
    <property type="evidence" value="ECO:0007669"/>
    <property type="project" value="InterPro"/>
</dbReference>
<feature type="domain" description="CID" evidence="2">
    <location>
        <begin position="2"/>
        <end position="131"/>
    </location>
</feature>
<comment type="caution">
    <text evidence="3">The sequence shown here is derived from an EMBL/GenBank/DDBJ whole genome shotgun (WGS) entry which is preliminary data.</text>
</comment>
<proteinExistence type="predicted"/>
<protein>
    <recommendedName>
        <fullName evidence="2">CID domain-containing protein</fullName>
    </recommendedName>
</protein>
<dbReference type="Proteomes" id="UP000663829">
    <property type="component" value="Unassembled WGS sequence"/>
</dbReference>
<evidence type="ECO:0000259" key="2">
    <source>
        <dbReference type="PROSITE" id="PS51391"/>
    </source>
</evidence>
<dbReference type="InterPro" id="IPR008942">
    <property type="entry name" value="ENTH_VHS"/>
</dbReference>
<dbReference type="InterPro" id="IPR027417">
    <property type="entry name" value="P-loop_NTPase"/>
</dbReference>
<dbReference type="GO" id="GO:0006369">
    <property type="term" value="P:termination of RNA polymerase II transcription"/>
    <property type="evidence" value="ECO:0007669"/>
    <property type="project" value="InterPro"/>
</dbReference>
<dbReference type="InterPro" id="IPR054127">
    <property type="entry name" value="Pcf11_C"/>
</dbReference>
<dbReference type="PANTHER" id="PTHR15921:SF3">
    <property type="entry name" value="PRE-MRNA CLEAVAGE COMPLEX 2 PROTEIN PCF11"/>
    <property type="match status" value="1"/>
</dbReference>
<dbReference type="Gene3D" id="1.25.40.90">
    <property type="match status" value="1"/>
</dbReference>
<keyword evidence="5" id="KW-1185">Reference proteome</keyword>
<evidence type="ECO:0000313" key="4">
    <source>
        <dbReference type="EMBL" id="CAF3563881.1"/>
    </source>
</evidence>
<dbReference type="EMBL" id="CAJOBC010000272">
    <property type="protein sequence ID" value="CAF3563881.1"/>
    <property type="molecule type" value="Genomic_DNA"/>
</dbReference>
<evidence type="ECO:0000256" key="1">
    <source>
        <dbReference type="SAM" id="MobiDB-lite"/>
    </source>
</evidence>
<dbReference type="GO" id="GO:0005737">
    <property type="term" value="C:cytoplasm"/>
    <property type="evidence" value="ECO:0007669"/>
    <property type="project" value="TreeGrafter"/>
</dbReference>
<dbReference type="SUPFAM" id="SSF48464">
    <property type="entry name" value="ENTH/VHS domain"/>
    <property type="match status" value="1"/>
</dbReference>
<dbReference type="Pfam" id="PF04818">
    <property type="entry name" value="CID"/>
    <property type="match status" value="1"/>
</dbReference>
<dbReference type="GO" id="GO:0000993">
    <property type="term" value="F:RNA polymerase II complex binding"/>
    <property type="evidence" value="ECO:0007669"/>
    <property type="project" value="InterPro"/>
</dbReference>
<dbReference type="PANTHER" id="PTHR15921">
    <property type="entry name" value="PRE-MRNA CLEAVAGE COMPLEX II"/>
    <property type="match status" value="1"/>
</dbReference>
<sequence>MSWVIDYNAYKHALDDLKQNSKPLITNLTKLAETKIKNAPYIVRAIEERIIEAPFNQKLPALYVLDSIVKNLLSSEYIELFQTRLPFVFANVFTKTDEQTRAAMYKLRKTWTPFFSSSTLNQLDREIKKIDPAWPITVKVSEQSDNFIQSPVHKSEALVASTINGQENSATHHSLFDGQMQEMRKKAAHLLNSAQITMKKKRKRHISALSQTDLLNQGIDVIEEEDGDEANTVPQQKTSNITVSIADSTSDSATMDVMELFGHTDRDYRHFKQHSSPTTPNKNTEVLRNDLIVYDNAIGYHAMGRLNTTNAALQEQTLINKFNDLIHNPFSPLLHPNTFLLPPSILLPSLPPQQVATPFPQAEQTFLPPQSTVILDQAINTKTILLTSSDVSTKSDGEKHQIPSSGILPLASTVQTTSPSLDATIHQLFQNDPVIVKRLQTFFDHIHQRELERLRSNLPPITTRLSHDPKESIIEIDGKTYGVRLNHSHCITLYGQKYDFYCDLPSKQIRINNKHVFTMGDKERRVKLPDSGGRDILMMYMGRQVDVWLDSYPYELRTDTPPKYLNMNNRHIRIQIDSSKNEIYINDRYVANLDDQPRLIQVTHQDNSTTQHEIRFTPPPKTIMIDSQPKTMRYDLKFPCIEIDGKFFGIRFTGPPREIYVDNVAHRVPFDSCSTRIHLGKRAHEIAWGGPGFEVIIDGHPYEIHFDQLPREIYIGGRPHSISIHGQPPEVKILDELPFLDTKGGVGALTALVQLFSSRQQTLNIQEIEMFLNLLRSGLLTPDDTTLLFSNNDDNSRRDRGSRQSPKRSHDDDQGFDDENGDRKRMKSSAKFDEDNYAPVPDLTEANVTMLKKKYVGIVQQLYLGVFQCRLCGLRYTSKQKLLYTHHLDWHYRENRQEKELGTSSSSLLLQRSRDWYCTLQEWTEYEETIEEKEMIVTNTNDGMDDLFFDDSLILQQKVLSCAANNDEDRCCVCGDQFQNFFNDNRDEWHLRDAVRVDGKTYHPICYQDVKAENSSGDSGKTGVLHFSIRLQFQSDYKGVTICQIIFGHVCTLCQDVNQIAVRFLYDDLPKYREYHVESNDRKSHLLSRTNLVRVCGTIIASSPVLPYTRGMKYICKSVFCQLNNRNRSQYDLYDIKPFDEDNEREILCKGCDCILTEVVNERWMSEKTLVLLEIHDPVQSLLALNHLEADTLMTRRHTIIIRTHIQLAHHCTHLKTGLLLSLVSSKLHILAVGSESRIGDILLQTALKYAHYSVEHHTQFPLILAPLSKKIKSPFIVSAGSIALGSDGITYLNSLDKLTKPQLKQLLAESETLTIEVNKSEQAKKFVYSIPLRTNIWAYHDSRLWLSSEKLSTPTNDIPPAIATAFSLVLPIDEIEQDYENIIDNYLEEKLENCDKDKQFDKEIVELIDNLKMFLNHIRMMEMYVSEEAEILLKKYFCACRRTGRTLWSTTELPATTTEVLTQLCESVAKCNLHNEAIESDVIQAIYMFEISTMTRLGSSYPNGNVNGETHIPNGLHSVYDDASLHSNLAYSDLPSYITANGHTSGINKMDPDTGAFVAVGTAGNANFDLRSLGLTEQELYSAGLHQSNFDPAITQGQQLPLNQYKINYDPNPIVIKKQMPIEQPTYKQQIIVRYLRPPTPPAPGPLVIKEVRPPPPAPAPPLIIRTRAPRGKTPPPIIIREQPPIAPQVDTQSRYITKMLPPELSSSQRYMYEQQPSQELHYNNAYQTVSDPSYISGNFENLSLGGNQFNNDSLLYGNTTNKNWITEVVDEEGKRNPIHQSMLDDVYKAMNNRLPRV</sequence>
<dbReference type="GO" id="GO:0005849">
    <property type="term" value="C:mRNA cleavage factor complex"/>
    <property type="evidence" value="ECO:0007669"/>
    <property type="project" value="TreeGrafter"/>
</dbReference>
<evidence type="ECO:0000313" key="3">
    <source>
        <dbReference type="EMBL" id="CAF0780710.1"/>
    </source>
</evidence>
<organism evidence="3 5">
    <name type="scientific">Didymodactylos carnosus</name>
    <dbReference type="NCBI Taxonomy" id="1234261"/>
    <lineage>
        <taxon>Eukaryota</taxon>
        <taxon>Metazoa</taxon>
        <taxon>Spiralia</taxon>
        <taxon>Gnathifera</taxon>
        <taxon>Rotifera</taxon>
        <taxon>Eurotatoria</taxon>
        <taxon>Bdelloidea</taxon>
        <taxon>Philodinida</taxon>
        <taxon>Philodinidae</taxon>
        <taxon>Didymodactylos</taxon>
    </lineage>
</organism>
<name>A0A813RFG0_9BILA</name>
<feature type="region of interest" description="Disordered" evidence="1">
    <location>
        <begin position="1661"/>
        <end position="1682"/>
    </location>
</feature>
<dbReference type="OrthoDB" id="343582at2759"/>
<dbReference type="InterPro" id="IPR047415">
    <property type="entry name" value="Pcf11_CID"/>
</dbReference>
<dbReference type="SMART" id="SM00582">
    <property type="entry name" value="RPR"/>
    <property type="match status" value="1"/>
</dbReference>
<gene>
    <name evidence="3" type="ORF">GPM918_LOCUS2449</name>
    <name evidence="4" type="ORF">SRO942_LOCUS2449</name>
</gene>
<dbReference type="EMBL" id="CAJNOQ010000272">
    <property type="protein sequence ID" value="CAF0780710.1"/>
    <property type="molecule type" value="Genomic_DNA"/>
</dbReference>
<dbReference type="Gene3D" id="3.40.50.300">
    <property type="entry name" value="P-loop containing nucleotide triphosphate hydrolases"/>
    <property type="match status" value="1"/>
</dbReference>
<dbReference type="Proteomes" id="UP000681722">
    <property type="component" value="Unassembled WGS sequence"/>
</dbReference>
<dbReference type="GO" id="GO:0003729">
    <property type="term" value="F:mRNA binding"/>
    <property type="evidence" value="ECO:0007669"/>
    <property type="project" value="InterPro"/>
</dbReference>
<dbReference type="Pfam" id="PF21936">
    <property type="entry name" value="Pcf11_C"/>
    <property type="match status" value="1"/>
</dbReference>
<evidence type="ECO:0000313" key="5">
    <source>
        <dbReference type="Proteomes" id="UP000663829"/>
    </source>
</evidence>
<feature type="region of interest" description="Disordered" evidence="1">
    <location>
        <begin position="788"/>
        <end position="836"/>
    </location>
</feature>
<reference evidence="3" key="1">
    <citation type="submission" date="2021-02" db="EMBL/GenBank/DDBJ databases">
        <authorList>
            <person name="Nowell W R."/>
        </authorList>
    </citation>
    <scope>NUCLEOTIDE SEQUENCE</scope>
</reference>
<feature type="compositionally biased region" description="Basic and acidic residues" evidence="1">
    <location>
        <begin position="794"/>
        <end position="813"/>
    </location>
</feature>
<dbReference type="InterPro" id="IPR006569">
    <property type="entry name" value="CID_dom"/>
</dbReference>
<dbReference type="InterPro" id="IPR045154">
    <property type="entry name" value="PCF11-like"/>
</dbReference>